<keyword evidence="5" id="KW-0694">RNA-binding</keyword>
<dbReference type="Pfam" id="PF00366">
    <property type="entry name" value="Ribosomal_S17"/>
    <property type="match status" value="1"/>
</dbReference>
<keyword evidence="7 10" id="KW-0687">Ribonucleoprotein</keyword>
<dbReference type="InterPro" id="IPR019984">
    <property type="entry name" value="Ribosomal_uS17_bact/chlr"/>
</dbReference>
<dbReference type="InterPro" id="IPR000266">
    <property type="entry name" value="Ribosomal_uS17"/>
</dbReference>
<evidence type="ECO:0000256" key="7">
    <source>
        <dbReference type="ARBA" id="ARBA00023274"/>
    </source>
</evidence>
<evidence type="ECO:0000256" key="10">
    <source>
        <dbReference type="RuleBase" id="RU003872"/>
    </source>
</evidence>
<dbReference type="GO" id="GO:0006412">
    <property type="term" value="P:translation"/>
    <property type="evidence" value="ECO:0007669"/>
    <property type="project" value="InterPro"/>
</dbReference>
<evidence type="ECO:0000256" key="6">
    <source>
        <dbReference type="ARBA" id="ARBA00022980"/>
    </source>
</evidence>
<dbReference type="GO" id="GO:0003735">
    <property type="term" value="F:structural constituent of ribosome"/>
    <property type="evidence" value="ECO:0007669"/>
    <property type="project" value="InterPro"/>
</dbReference>
<keyword evidence="11" id="KW-0934">Plastid</keyword>
<dbReference type="InterPro" id="IPR019979">
    <property type="entry name" value="Ribosomal_uS17_CS"/>
</dbReference>
<keyword evidence="6 10" id="KW-0689">Ribosomal protein</keyword>
<evidence type="ECO:0000256" key="8">
    <source>
        <dbReference type="ARBA" id="ARBA00035251"/>
    </source>
</evidence>
<dbReference type="PRINTS" id="PR00973">
    <property type="entry name" value="RIBOSOMALS17"/>
</dbReference>
<dbReference type="CDD" id="cd00364">
    <property type="entry name" value="Ribosomal_uS17"/>
    <property type="match status" value="1"/>
</dbReference>
<dbReference type="GO" id="GO:0019843">
    <property type="term" value="F:rRNA binding"/>
    <property type="evidence" value="ECO:0007669"/>
    <property type="project" value="UniProtKB-KW"/>
</dbReference>
<comment type="similarity">
    <text evidence="2 10">Belongs to the universal ribosomal protein uS17 family.</text>
</comment>
<dbReference type="NCBIfam" id="NF004123">
    <property type="entry name" value="PRK05610.1"/>
    <property type="match status" value="1"/>
</dbReference>
<comment type="subunit">
    <text evidence="3">Part of the 30S ribosomal subunit.</text>
</comment>
<dbReference type="SUPFAM" id="SSF50249">
    <property type="entry name" value="Nucleic acid-binding proteins"/>
    <property type="match status" value="1"/>
</dbReference>
<evidence type="ECO:0000256" key="1">
    <source>
        <dbReference type="ARBA" id="ARBA00002932"/>
    </source>
</evidence>
<keyword evidence="4" id="KW-0699">rRNA-binding</keyword>
<dbReference type="AlphaFoldDB" id="A0A4D6WW99"/>
<dbReference type="PANTHER" id="PTHR10744:SF1">
    <property type="entry name" value="SMALL RIBOSOMAL SUBUNIT PROTEIN US17M"/>
    <property type="match status" value="1"/>
</dbReference>
<accession>A0A4D6WW99</accession>
<reference evidence="11" key="2">
    <citation type="submission" date="2019-04" db="EMBL/GenBank/DDBJ databases">
        <authorList>
            <person name="Pasella M."/>
        </authorList>
    </citation>
    <scope>NUCLEOTIDE SEQUENCE</scope>
    <source>
        <strain evidence="11">PD2930</strain>
    </source>
</reference>
<dbReference type="PROSITE" id="PS00056">
    <property type="entry name" value="RIBOSOMAL_S17"/>
    <property type="match status" value="1"/>
</dbReference>
<comment type="function">
    <text evidence="1">One of the primary rRNA binding proteins, it binds specifically to the 5'-end of 16S ribosomal RNA.</text>
</comment>
<evidence type="ECO:0000256" key="4">
    <source>
        <dbReference type="ARBA" id="ARBA00022730"/>
    </source>
</evidence>
<sequence length="82" mass="9655">MTQKENFGIVISNKMDKTIVVAVKRQVAHKKYGKIFSKTNKYYAHDELNQCNIGDKVHIKETRPLSKNKRWNLIKLLKNLKK</sequence>
<reference evidence="11" key="1">
    <citation type="journal article" date="2019" name="Mol. Phylogenet. Evol.">
        <title>Morphological evolution and classification of the red algal order Ceramiales inferred using plastid phylogenomics.</title>
        <authorList>
            <person name="Diaz-Tapia P."/>
            <person name="Pasella M.M."/>
            <person name="Verbruggen H."/>
            <person name="Maggs C.A."/>
        </authorList>
    </citation>
    <scope>NUCLEOTIDE SEQUENCE</scope>
    <source>
        <strain evidence="11">PD2930</strain>
    </source>
</reference>
<organism evidence="11">
    <name type="scientific">Nitophyllum punctatum</name>
    <dbReference type="NCBI Taxonomy" id="158729"/>
    <lineage>
        <taxon>Eukaryota</taxon>
        <taxon>Rhodophyta</taxon>
        <taxon>Florideophyceae</taxon>
        <taxon>Rhodymeniophycidae</taxon>
        <taxon>Ceramiales</taxon>
        <taxon>Delesseriaceae</taxon>
        <taxon>Nitophylloideae</taxon>
        <taxon>Nitophyllum</taxon>
    </lineage>
</organism>
<proteinExistence type="inferred from homology"/>
<evidence type="ECO:0000256" key="5">
    <source>
        <dbReference type="ARBA" id="ARBA00022884"/>
    </source>
</evidence>
<dbReference type="Gene3D" id="2.40.50.140">
    <property type="entry name" value="Nucleic acid-binding proteins"/>
    <property type="match status" value="1"/>
</dbReference>
<evidence type="ECO:0000256" key="2">
    <source>
        <dbReference type="ARBA" id="ARBA00010254"/>
    </source>
</evidence>
<evidence type="ECO:0000256" key="3">
    <source>
        <dbReference type="ARBA" id="ARBA00011458"/>
    </source>
</evidence>
<dbReference type="PANTHER" id="PTHR10744">
    <property type="entry name" value="40S RIBOSOMAL PROTEIN S11 FAMILY MEMBER"/>
    <property type="match status" value="1"/>
</dbReference>
<dbReference type="HAMAP" id="MF_01345_B">
    <property type="entry name" value="Ribosomal_uS17_B"/>
    <property type="match status" value="1"/>
</dbReference>
<dbReference type="GO" id="GO:0022627">
    <property type="term" value="C:cytosolic small ribosomal subunit"/>
    <property type="evidence" value="ECO:0007669"/>
    <property type="project" value="TreeGrafter"/>
</dbReference>
<dbReference type="EMBL" id="MK814699">
    <property type="protein sequence ID" value="QCI07713.1"/>
    <property type="molecule type" value="Genomic_DNA"/>
</dbReference>
<evidence type="ECO:0000256" key="9">
    <source>
        <dbReference type="ARBA" id="ARBA00035308"/>
    </source>
</evidence>
<evidence type="ECO:0000313" key="11">
    <source>
        <dbReference type="EMBL" id="QCI07713.1"/>
    </source>
</evidence>
<dbReference type="InterPro" id="IPR012340">
    <property type="entry name" value="NA-bd_OB-fold"/>
</dbReference>
<geneLocation type="plastid" evidence="11"/>
<protein>
    <recommendedName>
        <fullName evidence="8">Small ribosomal subunit protein uS17c</fullName>
    </recommendedName>
    <alternativeName>
        <fullName evidence="9">30S ribosomal protein S17, chloroplastic</fullName>
    </alternativeName>
</protein>
<name>A0A4D6WW99_9FLOR</name>
<gene>
    <name evidence="11" type="primary">rps17</name>
</gene>
<dbReference type="NCBIfam" id="TIGR03635">
    <property type="entry name" value="uS17_bact"/>
    <property type="match status" value="1"/>
</dbReference>